<keyword evidence="3" id="KW-0560">Oxidoreductase</keyword>
<comment type="similarity">
    <text evidence="3">Belongs to the iron/ascorbate-dependent oxidoreductase family.</text>
</comment>
<dbReference type="SUPFAM" id="SSF51197">
    <property type="entry name" value="Clavaminate synthase-like"/>
    <property type="match status" value="1"/>
</dbReference>
<reference evidence="7" key="1">
    <citation type="submission" date="2020-06" db="EMBL/GenBank/DDBJ databases">
        <title>WGS assembly of Ceratodon purpureus strain R40.</title>
        <authorList>
            <person name="Carey S.B."/>
            <person name="Jenkins J."/>
            <person name="Shu S."/>
            <person name="Lovell J.T."/>
            <person name="Sreedasyam A."/>
            <person name="Maumus F."/>
            <person name="Tiley G.P."/>
            <person name="Fernandez-Pozo N."/>
            <person name="Barry K."/>
            <person name="Chen C."/>
            <person name="Wang M."/>
            <person name="Lipzen A."/>
            <person name="Daum C."/>
            <person name="Saski C.A."/>
            <person name="Payton A.C."/>
            <person name="Mcbreen J.C."/>
            <person name="Conrad R.E."/>
            <person name="Kollar L.M."/>
            <person name="Olsson S."/>
            <person name="Huttunen S."/>
            <person name="Landis J.B."/>
            <person name="Wickett N.J."/>
            <person name="Johnson M.G."/>
            <person name="Rensing S.A."/>
            <person name="Grimwood J."/>
            <person name="Schmutz J."/>
            <person name="Mcdaniel S.F."/>
        </authorList>
    </citation>
    <scope>NUCLEOTIDE SEQUENCE</scope>
    <source>
        <strain evidence="7">R40</strain>
    </source>
</reference>
<sequence>MAESATFMSGATSFSSQGNSTASPRAEPGEAFVSDQIVFTPRSYSAPSSTSPSSPSFSPQKMGILSPQIGTTSGDLDINSTPPCSVAGMRSPSPFPLGLDSPPASRLRGSPDPSTTDRSIKTLEQKRKEAVSLAYVWPTEHRPAIQHDEFTDIEIPTIDLTCLISKDPVARKQVVAQVRAACLNWGFFHAVNHGIPHELLERVQKQAQRFFAMPKEEKLKVERDPKGYTGYGNAGVKPTDSQPWSEGFYLANDSSVDKYSQVLWPHGDNEDFGNSYREYNEKAENLAAQLMDLIIESLEVNADHFQPYLHNASGLLRWNHYPPCPQPHKSLGMAPHTDFNMLTVLHQGDIGGLQVQKDGKWVAVRPNGDALAINIGDTLQVLTNALYKSIPHRAVVNRTQTRISLAYFYAPTTKSEIVPSPELLERTNQSSIYKRFTMEEYLAVKKGQLLNTLQHFTLEPLTQSLAFPVHTE</sequence>
<feature type="compositionally biased region" description="Polar residues" evidence="5">
    <location>
        <begin position="1"/>
        <end position="23"/>
    </location>
</feature>
<keyword evidence="4" id="KW-0175">Coiled coil</keyword>
<dbReference type="GO" id="GO:0016491">
    <property type="term" value="F:oxidoreductase activity"/>
    <property type="evidence" value="ECO:0007669"/>
    <property type="project" value="UniProtKB-KW"/>
</dbReference>
<dbReference type="PANTHER" id="PTHR47990">
    <property type="entry name" value="2-OXOGLUTARATE (2OG) AND FE(II)-DEPENDENT OXYGENASE SUPERFAMILY PROTEIN-RELATED"/>
    <property type="match status" value="1"/>
</dbReference>
<evidence type="ECO:0000313" key="8">
    <source>
        <dbReference type="Proteomes" id="UP000822688"/>
    </source>
</evidence>
<dbReference type="InterPro" id="IPR026992">
    <property type="entry name" value="DIOX_N"/>
</dbReference>
<organism evidence="7 8">
    <name type="scientific">Ceratodon purpureus</name>
    <name type="common">Fire moss</name>
    <name type="synonym">Dicranum purpureum</name>
    <dbReference type="NCBI Taxonomy" id="3225"/>
    <lineage>
        <taxon>Eukaryota</taxon>
        <taxon>Viridiplantae</taxon>
        <taxon>Streptophyta</taxon>
        <taxon>Embryophyta</taxon>
        <taxon>Bryophyta</taxon>
        <taxon>Bryophytina</taxon>
        <taxon>Bryopsida</taxon>
        <taxon>Dicranidae</taxon>
        <taxon>Pseudoditrichales</taxon>
        <taxon>Ditrichaceae</taxon>
        <taxon>Ceratodon</taxon>
    </lineage>
</organism>
<evidence type="ECO:0000256" key="2">
    <source>
        <dbReference type="ARBA" id="ARBA00023004"/>
    </source>
</evidence>
<dbReference type="Gene3D" id="2.60.120.330">
    <property type="entry name" value="B-lactam Antibiotic, Isopenicillin N Synthase, Chain"/>
    <property type="match status" value="1"/>
</dbReference>
<protein>
    <recommendedName>
        <fullName evidence="6">Fe2OG dioxygenase domain-containing protein</fullName>
    </recommendedName>
</protein>
<dbReference type="EMBL" id="CM026425">
    <property type="protein sequence ID" value="KAG0575562.1"/>
    <property type="molecule type" value="Genomic_DNA"/>
</dbReference>
<gene>
    <name evidence="7" type="ORF">KC19_5G012500</name>
</gene>
<dbReference type="AlphaFoldDB" id="A0A8T0HWR8"/>
<comment type="caution">
    <text evidence="7">The sequence shown here is derived from an EMBL/GenBank/DDBJ whole genome shotgun (WGS) entry which is preliminary data.</text>
</comment>
<feature type="compositionally biased region" description="Low complexity" evidence="5">
    <location>
        <begin position="41"/>
        <end position="59"/>
    </location>
</feature>
<keyword evidence="1 3" id="KW-0479">Metal-binding</keyword>
<evidence type="ECO:0000256" key="5">
    <source>
        <dbReference type="SAM" id="MobiDB-lite"/>
    </source>
</evidence>
<dbReference type="InterPro" id="IPR050231">
    <property type="entry name" value="Iron_ascorbate_oxido_reductase"/>
</dbReference>
<dbReference type="Pfam" id="PF14226">
    <property type="entry name" value="DIOX_N"/>
    <property type="match status" value="1"/>
</dbReference>
<dbReference type="Proteomes" id="UP000822688">
    <property type="component" value="Chromosome 5"/>
</dbReference>
<feature type="region of interest" description="Disordered" evidence="5">
    <location>
        <begin position="1"/>
        <end position="118"/>
    </location>
</feature>
<feature type="coiled-coil region" evidence="4">
    <location>
        <begin position="269"/>
        <end position="296"/>
    </location>
</feature>
<dbReference type="InterPro" id="IPR027443">
    <property type="entry name" value="IPNS-like_sf"/>
</dbReference>
<evidence type="ECO:0000259" key="6">
    <source>
        <dbReference type="PROSITE" id="PS51471"/>
    </source>
</evidence>
<name>A0A8T0HWR8_CERPU</name>
<accession>A0A8T0HWR8</accession>
<dbReference type="InterPro" id="IPR005123">
    <property type="entry name" value="Oxoglu/Fe-dep_dioxygenase_dom"/>
</dbReference>
<evidence type="ECO:0000256" key="4">
    <source>
        <dbReference type="SAM" id="Coils"/>
    </source>
</evidence>
<dbReference type="GO" id="GO:0046872">
    <property type="term" value="F:metal ion binding"/>
    <property type="evidence" value="ECO:0007669"/>
    <property type="project" value="UniProtKB-KW"/>
</dbReference>
<feature type="compositionally biased region" description="Polar residues" evidence="5">
    <location>
        <begin position="68"/>
        <end position="83"/>
    </location>
</feature>
<dbReference type="PROSITE" id="PS51471">
    <property type="entry name" value="FE2OG_OXY"/>
    <property type="match status" value="1"/>
</dbReference>
<proteinExistence type="inferred from homology"/>
<dbReference type="InterPro" id="IPR044861">
    <property type="entry name" value="IPNS-like_FE2OG_OXY"/>
</dbReference>
<keyword evidence="2 3" id="KW-0408">Iron</keyword>
<dbReference type="OrthoDB" id="288590at2759"/>
<evidence type="ECO:0000256" key="3">
    <source>
        <dbReference type="RuleBase" id="RU003682"/>
    </source>
</evidence>
<evidence type="ECO:0000313" key="7">
    <source>
        <dbReference type="EMBL" id="KAG0575562.1"/>
    </source>
</evidence>
<dbReference type="Pfam" id="PF03171">
    <property type="entry name" value="2OG-FeII_Oxy"/>
    <property type="match status" value="1"/>
</dbReference>
<keyword evidence="8" id="KW-1185">Reference proteome</keyword>
<evidence type="ECO:0000256" key="1">
    <source>
        <dbReference type="ARBA" id="ARBA00022723"/>
    </source>
</evidence>
<feature type="domain" description="Fe2OG dioxygenase" evidence="6">
    <location>
        <begin position="311"/>
        <end position="411"/>
    </location>
</feature>